<keyword evidence="2" id="KW-1185">Reference proteome</keyword>
<evidence type="ECO:0000313" key="1">
    <source>
        <dbReference type="EMBL" id="KAJ3545055.1"/>
    </source>
</evidence>
<dbReference type="Proteomes" id="UP001148629">
    <property type="component" value="Unassembled WGS sequence"/>
</dbReference>
<gene>
    <name evidence="1" type="ORF">NM208_g2703</name>
</gene>
<protein>
    <submittedName>
        <fullName evidence="1">Uncharacterized protein</fullName>
    </submittedName>
</protein>
<proteinExistence type="predicted"/>
<name>A0ACC1SRS1_9HYPO</name>
<dbReference type="EMBL" id="JANRMS010000166">
    <property type="protein sequence ID" value="KAJ3545055.1"/>
    <property type="molecule type" value="Genomic_DNA"/>
</dbReference>
<reference evidence="1" key="1">
    <citation type="submission" date="2022-08" db="EMBL/GenBank/DDBJ databases">
        <title>Genome Sequence of Fusarium decemcellulare.</title>
        <authorList>
            <person name="Buettner E."/>
        </authorList>
    </citation>
    <scope>NUCLEOTIDE SEQUENCE</scope>
    <source>
        <strain evidence="1">Babe19</strain>
    </source>
</reference>
<accession>A0ACC1SRS1</accession>
<organism evidence="1 2">
    <name type="scientific">Fusarium decemcellulare</name>
    <dbReference type="NCBI Taxonomy" id="57161"/>
    <lineage>
        <taxon>Eukaryota</taxon>
        <taxon>Fungi</taxon>
        <taxon>Dikarya</taxon>
        <taxon>Ascomycota</taxon>
        <taxon>Pezizomycotina</taxon>
        <taxon>Sordariomycetes</taxon>
        <taxon>Hypocreomycetidae</taxon>
        <taxon>Hypocreales</taxon>
        <taxon>Nectriaceae</taxon>
        <taxon>Fusarium</taxon>
        <taxon>Fusarium decemcellulare species complex</taxon>
    </lineage>
</organism>
<sequence>MKANPQKTGEDVSSSTVEKTTGRKGKPISEARKEQNRISSQNYRQRRRQRLALLDKLLDVSPSDAITESRASAPPGSSEDIPADTGCVPMSGPMPGSSDVGFIPTLAPPAMVTWQSNFTPSLDTYQSESNVMTRPSPITISNLGVYSTTGDASVLSAFHPAPSWSTEWFSASPRPSNFTPPGGPISSANPVDVSPSEVSTNEAHGTRENMSQALRDLSTLSLHEKRQLIGLLELEVNVQSEPGSQPDAQPLLRPLPRAAAIRSGESLYDWDLQKSRSLQVQMEVSRYERWLRQRVFAHPHLPDPLINTLRVVQSSFYGAILANSEAISLYNKEVLKYDGLSPYSINDETGYTRSELSQARARFDTTVPRDLRPTDAQLMVPHHPYIDVIPFALFRERAVAALTADPPLFDEEEMCSDMNGEGLVCWGGVAGGNNDRIGGMAAEVPWDVRSWEPKREMVGGTEE</sequence>
<comment type="caution">
    <text evidence="1">The sequence shown here is derived from an EMBL/GenBank/DDBJ whole genome shotgun (WGS) entry which is preliminary data.</text>
</comment>
<evidence type="ECO:0000313" key="2">
    <source>
        <dbReference type="Proteomes" id="UP001148629"/>
    </source>
</evidence>